<dbReference type="GO" id="GO:0005886">
    <property type="term" value="C:plasma membrane"/>
    <property type="evidence" value="ECO:0007669"/>
    <property type="project" value="TreeGrafter"/>
</dbReference>
<dbReference type="Proteomes" id="UP000273307">
    <property type="component" value="Unassembled WGS sequence"/>
</dbReference>
<comment type="subcellular location">
    <subcellularLocation>
        <location evidence="1">Membrane</location>
        <topology evidence="1">Multi-pass membrane protein</topology>
    </subcellularLocation>
</comment>
<feature type="region of interest" description="Disordered" evidence="6">
    <location>
        <begin position="1"/>
        <end position="26"/>
    </location>
</feature>
<protein>
    <submittedName>
        <fullName evidence="9">Arabinogalactan biosynthesis recruiting protein</fullName>
    </submittedName>
</protein>
<dbReference type="EMBL" id="UPHP01000144">
    <property type="protein sequence ID" value="VBA44069.1"/>
    <property type="molecule type" value="Genomic_DNA"/>
</dbReference>
<dbReference type="GO" id="GO:0000271">
    <property type="term" value="P:polysaccharide biosynthetic process"/>
    <property type="evidence" value="ECO:0007669"/>
    <property type="project" value="InterPro"/>
</dbReference>
<evidence type="ECO:0000256" key="4">
    <source>
        <dbReference type="ARBA" id="ARBA00022989"/>
    </source>
</evidence>
<evidence type="ECO:0000313" key="10">
    <source>
        <dbReference type="Proteomes" id="UP000273307"/>
    </source>
</evidence>
<sequence length="156" mass="17248">MGTPARLDFPPMIPPEPDAAPPRQHHQHLHLTTQMMRFVVTGGFAAIVDFSVYVALYKGVGLQVDLSKFISVVVGTITAYLINRRWTFQASPSRARFAAVMALYGVTFAVQVGLNHVCLALLHYRGWAIPVAFVIAQGTATVINFVVQRAVIFRIR</sequence>
<organism evidence="9 10">
    <name type="scientific">Mycobacterium attenuatum</name>
    <dbReference type="NCBI Taxonomy" id="2341086"/>
    <lineage>
        <taxon>Bacteria</taxon>
        <taxon>Bacillati</taxon>
        <taxon>Actinomycetota</taxon>
        <taxon>Actinomycetes</taxon>
        <taxon>Mycobacteriales</taxon>
        <taxon>Mycobacteriaceae</taxon>
        <taxon>Mycobacterium</taxon>
    </lineage>
</organism>
<dbReference type="InterPro" id="IPR051401">
    <property type="entry name" value="GtrA_CellWall_Glycosyl"/>
</dbReference>
<evidence type="ECO:0000313" key="9">
    <source>
        <dbReference type="EMBL" id="VBA44069.1"/>
    </source>
</evidence>
<dbReference type="PANTHER" id="PTHR38459">
    <property type="entry name" value="PROPHAGE BACTOPRENOL-LINKED GLUCOSE TRANSLOCASE HOMOLOG"/>
    <property type="match status" value="1"/>
</dbReference>
<reference evidence="9 10" key="1">
    <citation type="submission" date="2018-09" db="EMBL/GenBank/DDBJ databases">
        <authorList>
            <person name="Tagini F."/>
        </authorList>
    </citation>
    <scope>NUCLEOTIDE SEQUENCE [LARGE SCALE GENOMIC DNA]</scope>
    <source>
        <strain evidence="9 10">MK136</strain>
    </source>
</reference>
<feature type="transmembrane region" description="Helical" evidence="7">
    <location>
        <begin position="95"/>
        <end position="114"/>
    </location>
</feature>
<accession>A0A498QGE5</accession>
<feature type="transmembrane region" description="Helical" evidence="7">
    <location>
        <begin position="38"/>
        <end position="60"/>
    </location>
</feature>
<keyword evidence="4 7" id="KW-1133">Transmembrane helix</keyword>
<evidence type="ECO:0000256" key="6">
    <source>
        <dbReference type="SAM" id="MobiDB-lite"/>
    </source>
</evidence>
<dbReference type="PANTHER" id="PTHR38459:SF6">
    <property type="entry name" value="ARABINOGALACTAN BIOSYNTHESIS RECRUITING PROTEIN RV3789"/>
    <property type="match status" value="1"/>
</dbReference>
<keyword evidence="10" id="KW-1185">Reference proteome</keyword>
<feature type="transmembrane region" description="Helical" evidence="7">
    <location>
        <begin position="66"/>
        <end position="83"/>
    </location>
</feature>
<evidence type="ECO:0000256" key="2">
    <source>
        <dbReference type="ARBA" id="ARBA00009399"/>
    </source>
</evidence>
<feature type="transmembrane region" description="Helical" evidence="7">
    <location>
        <begin position="126"/>
        <end position="147"/>
    </location>
</feature>
<evidence type="ECO:0000259" key="8">
    <source>
        <dbReference type="Pfam" id="PF04138"/>
    </source>
</evidence>
<evidence type="ECO:0000256" key="1">
    <source>
        <dbReference type="ARBA" id="ARBA00004141"/>
    </source>
</evidence>
<keyword evidence="3 7" id="KW-0812">Transmembrane</keyword>
<keyword evidence="5 7" id="KW-0472">Membrane</keyword>
<gene>
    <name evidence="9" type="ORF">LAUMK136_05426</name>
</gene>
<evidence type="ECO:0000256" key="5">
    <source>
        <dbReference type="ARBA" id="ARBA00023136"/>
    </source>
</evidence>
<proteinExistence type="inferred from homology"/>
<dbReference type="InterPro" id="IPR007267">
    <property type="entry name" value="GtrA_DPMS_TM"/>
</dbReference>
<dbReference type="Pfam" id="PF04138">
    <property type="entry name" value="GtrA_DPMS_TM"/>
    <property type="match status" value="1"/>
</dbReference>
<evidence type="ECO:0000256" key="7">
    <source>
        <dbReference type="SAM" id="Phobius"/>
    </source>
</evidence>
<evidence type="ECO:0000256" key="3">
    <source>
        <dbReference type="ARBA" id="ARBA00022692"/>
    </source>
</evidence>
<comment type="similarity">
    <text evidence="2">Belongs to the GtrA family.</text>
</comment>
<dbReference type="AlphaFoldDB" id="A0A498QGE5"/>
<feature type="compositionally biased region" description="Pro residues" evidence="6">
    <location>
        <begin position="11"/>
        <end position="20"/>
    </location>
</feature>
<name>A0A498QGE5_9MYCO</name>
<feature type="domain" description="GtrA/DPMS transmembrane" evidence="8">
    <location>
        <begin position="37"/>
        <end position="153"/>
    </location>
</feature>